<keyword evidence="1" id="KW-0472">Membrane</keyword>
<sequence>MVKSSTIFLGLRIFAVLISITGAVGLGWATGILYSPDTGPLSEAIGISSLSISALWTLIALSLTLLIGNGHIHPAAIITLDLILGLYAVAGGIVVAISPFADASWIDCGEGRRTSICKDSAETSAVVWRFVAAAFCFMNG</sequence>
<dbReference type="OrthoDB" id="4186131at2759"/>
<dbReference type="KEGG" id="bgh:BDBG_00611"/>
<dbReference type="RefSeq" id="XP_002629365.1">
    <property type="nucleotide sequence ID" value="XM_002629319.2"/>
</dbReference>
<protein>
    <recommendedName>
        <fullName evidence="4">MARVEL domain-containing protein</fullName>
    </recommendedName>
</protein>
<dbReference type="AlphaFoldDB" id="A0A179U9H9"/>
<keyword evidence="3" id="KW-1185">Reference proteome</keyword>
<organism evidence="2 3">
    <name type="scientific">Blastomyces gilchristii (strain SLH14081)</name>
    <name type="common">Blastomyces dermatitidis</name>
    <dbReference type="NCBI Taxonomy" id="559298"/>
    <lineage>
        <taxon>Eukaryota</taxon>
        <taxon>Fungi</taxon>
        <taxon>Dikarya</taxon>
        <taxon>Ascomycota</taxon>
        <taxon>Pezizomycotina</taxon>
        <taxon>Eurotiomycetes</taxon>
        <taxon>Eurotiomycetidae</taxon>
        <taxon>Onygenales</taxon>
        <taxon>Ajellomycetaceae</taxon>
        <taxon>Blastomyces</taxon>
    </lineage>
</organism>
<dbReference type="EMBL" id="GG657448">
    <property type="protein sequence ID" value="OAT03959.1"/>
    <property type="molecule type" value="Genomic_DNA"/>
</dbReference>
<proteinExistence type="predicted"/>
<reference evidence="3" key="1">
    <citation type="journal article" date="2015" name="PLoS Genet.">
        <title>The dynamic genome and transcriptome of the human fungal pathogen Blastomyces and close relative Emmonsia.</title>
        <authorList>
            <person name="Munoz J.F."/>
            <person name="Gauthier G.M."/>
            <person name="Desjardins C.A."/>
            <person name="Gallo J.E."/>
            <person name="Holder J."/>
            <person name="Sullivan T.D."/>
            <person name="Marty A.J."/>
            <person name="Carmen J.C."/>
            <person name="Chen Z."/>
            <person name="Ding L."/>
            <person name="Gujja S."/>
            <person name="Magrini V."/>
            <person name="Misas E."/>
            <person name="Mitreva M."/>
            <person name="Priest M."/>
            <person name="Saif S."/>
            <person name="Whiston E.A."/>
            <person name="Young S."/>
            <person name="Zeng Q."/>
            <person name="Goldman W.E."/>
            <person name="Mardis E.R."/>
            <person name="Taylor J.W."/>
            <person name="McEwen J.G."/>
            <person name="Clay O.K."/>
            <person name="Klein B.S."/>
            <person name="Cuomo C.A."/>
        </authorList>
    </citation>
    <scope>NUCLEOTIDE SEQUENCE [LARGE SCALE GENOMIC DNA]</scope>
    <source>
        <strain evidence="3">SLH14081</strain>
    </source>
</reference>
<gene>
    <name evidence="2" type="ORF">BDBG_00611</name>
</gene>
<evidence type="ECO:0000256" key="1">
    <source>
        <dbReference type="SAM" id="Phobius"/>
    </source>
</evidence>
<evidence type="ECO:0008006" key="4">
    <source>
        <dbReference type="Google" id="ProtNLM"/>
    </source>
</evidence>
<dbReference type="GeneID" id="8507706"/>
<dbReference type="VEuPathDB" id="FungiDB:BDBG_00611"/>
<accession>A0A179U9H9</accession>
<name>A0A179U9H9_BLAGS</name>
<keyword evidence="1" id="KW-0812">Transmembrane</keyword>
<feature type="transmembrane region" description="Helical" evidence="1">
    <location>
        <begin position="75"/>
        <end position="97"/>
    </location>
</feature>
<feature type="transmembrane region" description="Helical" evidence="1">
    <location>
        <begin position="7"/>
        <end position="33"/>
    </location>
</feature>
<dbReference type="Proteomes" id="UP000002038">
    <property type="component" value="Unassembled WGS sequence"/>
</dbReference>
<evidence type="ECO:0000313" key="3">
    <source>
        <dbReference type="Proteomes" id="UP000002038"/>
    </source>
</evidence>
<feature type="transmembrane region" description="Helical" evidence="1">
    <location>
        <begin position="45"/>
        <end position="68"/>
    </location>
</feature>
<evidence type="ECO:0000313" key="2">
    <source>
        <dbReference type="EMBL" id="OAT03959.1"/>
    </source>
</evidence>
<keyword evidence="1" id="KW-1133">Transmembrane helix</keyword>